<evidence type="ECO:0000313" key="7">
    <source>
        <dbReference type="Proteomes" id="UP000239156"/>
    </source>
</evidence>
<reference evidence="6" key="1">
    <citation type="submission" date="2017-12" db="EMBL/GenBank/DDBJ databases">
        <title>Gene loss provides genomic basis for host adaptation in cereal stripe rust fungi.</title>
        <authorList>
            <person name="Xia C."/>
        </authorList>
    </citation>
    <scope>NUCLEOTIDE SEQUENCE [LARGE SCALE GENOMIC DNA]</scope>
    <source>
        <strain evidence="6">93-210</strain>
    </source>
</reference>
<evidence type="ECO:0000256" key="5">
    <source>
        <dbReference type="RuleBase" id="RU365059"/>
    </source>
</evidence>
<dbReference type="InterPro" id="IPR030231">
    <property type="entry name" value="Gpn2"/>
</dbReference>
<dbReference type="FunFam" id="3.40.50.300:FF:000338">
    <property type="entry name" value="GPN-loop GTPase 2"/>
    <property type="match status" value="1"/>
</dbReference>
<dbReference type="VEuPathDB" id="FungiDB:PSHT_06345"/>
<proteinExistence type="inferred from homology"/>
<dbReference type="CDD" id="cd17871">
    <property type="entry name" value="GPN2"/>
    <property type="match status" value="1"/>
</dbReference>
<dbReference type="Pfam" id="PF03029">
    <property type="entry name" value="ATP_bind_1"/>
    <property type="match status" value="1"/>
</dbReference>
<protein>
    <recommendedName>
        <fullName evidence="5">GPN-loop GTPase 2</fullName>
    </recommendedName>
</protein>
<keyword evidence="7" id="KW-1185">Reference proteome</keyword>
<dbReference type="PANTHER" id="PTHR21231">
    <property type="entry name" value="XPA-BINDING PROTEIN 1-RELATED"/>
    <property type="match status" value="1"/>
</dbReference>
<comment type="caution">
    <text evidence="6">The sequence shown here is derived from an EMBL/GenBank/DDBJ whole genome shotgun (WGS) entry which is preliminary data.</text>
</comment>
<sequence>MRSISKKNKSNTITMGFGQAVVGPPGSGKTTYCWGLQQYFKAISRPIVLINLDPAVDNLPYEAAIDIRELIRLEEVMEFHKLGPNGSILFCLEFLEKNFDWFSERLAALTSPSSSSTSTSTASAANGSLAQEIDYIVLDLPGQVEISTDHDSLKNILHKLEKLDWRLAVVQLTDSTHIVDPVKYISIVLLNLKTMLHLGLPQVNVLTKIDLLKHFNEDFKLKLEFYTDVQDLSYLLPLLENQISDKFANLNKAIIELIEDFNLVGFESLCVEDKTSMTRLILTIDKALGYYPSHQPNLTYPHEMGSDNNPQKPGLTTSGVPGGEMAIEAEFGSSSGLLNEIQERWIDYPELYDQFQKQLWADESELVLQRASQLNQINAIQQNQKQP</sequence>
<dbReference type="Proteomes" id="UP000239156">
    <property type="component" value="Unassembled WGS sequence"/>
</dbReference>
<name>A0A2S4V0J9_9BASI</name>
<keyword evidence="4 5" id="KW-0342">GTP-binding</keyword>
<comment type="subunit">
    <text evidence="5">Binds to RNA polymerase II (RNAPII).</text>
</comment>
<accession>A0A2S4V0J9</accession>
<dbReference type="GO" id="GO:0005525">
    <property type="term" value="F:GTP binding"/>
    <property type="evidence" value="ECO:0007669"/>
    <property type="project" value="UniProtKB-KW"/>
</dbReference>
<dbReference type="VEuPathDB" id="FungiDB:PSTT_11365"/>
<organism evidence="6 7">
    <name type="scientific">Puccinia striiformis</name>
    <dbReference type="NCBI Taxonomy" id="27350"/>
    <lineage>
        <taxon>Eukaryota</taxon>
        <taxon>Fungi</taxon>
        <taxon>Dikarya</taxon>
        <taxon>Basidiomycota</taxon>
        <taxon>Pucciniomycotina</taxon>
        <taxon>Pucciniomycetes</taxon>
        <taxon>Pucciniales</taxon>
        <taxon>Pucciniaceae</taxon>
        <taxon>Puccinia</taxon>
    </lineage>
</organism>
<evidence type="ECO:0000256" key="1">
    <source>
        <dbReference type="ARBA" id="ARBA00005290"/>
    </source>
</evidence>
<dbReference type="EMBL" id="PKSL01000132">
    <property type="protein sequence ID" value="POW03023.1"/>
    <property type="molecule type" value="Genomic_DNA"/>
</dbReference>
<evidence type="ECO:0000256" key="2">
    <source>
        <dbReference type="ARBA" id="ARBA00022741"/>
    </source>
</evidence>
<dbReference type="Gene3D" id="3.40.50.300">
    <property type="entry name" value="P-loop containing nucleotide triphosphate hydrolases"/>
    <property type="match status" value="1"/>
</dbReference>
<evidence type="ECO:0000256" key="4">
    <source>
        <dbReference type="ARBA" id="ARBA00023134"/>
    </source>
</evidence>
<evidence type="ECO:0000256" key="3">
    <source>
        <dbReference type="ARBA" id="ARBA00022801"/>
    </source>
</evidence>
<keyword evidence="2 5" id="KW-0547">Nucleotide-binding</keyword>
<dbReference type="GO" id="GO:0005737">
    <property type="term" value="C:cytoplasm"/>
    <property type="evidence" value="ECO:0007669"/>
    <property type="project" value="TreeGrafter"/>
</dbReference>
<dbReference type="AlphaFoldDB" id="A0A2S4V0J9"/>
<dbReference type="InterPro" id="IPR027417">
    <property type="entry name" value="P-loop_NTPase"/>
</dbReference>
<evidence type="ECO:0000313" key="6">
    <source>
        <dbReference type="EMBL" id="POW03023.1"/>
    </source>
</evidence>
<dbReference type="InterPro" id="IPR004130">
    <property type="entry name" value="Gpn"/>
</dbReference>
<comment type="similarity">
    <text evidence="1 5">Belongs to the GPN-loop GTPase family.</text>
</comment>
<dbReference type="GO" id="GO:0003924">
    <property type="term" value="F:GTPase activity"/>
    <property type="evidence" value="ECO:0007669"/>
    <property type="project" value="TreeGrafter"/>
</dbReference>
<dbReference type="SUPFAM" id="SSF52540">
    <property type="entry name" value="P-loop containing nucleoside triphosphate hydrolases"/>
    <property type="match status" value="1"/>
</dbReference>
<dbReference type="PANTHER" id="PTHR21231:SF3">
    <property type="entry name" value="GPN-LOOP GTPASE 2"/>
    <property type="match status" value="1"/>
</dbReference>
<gene>
    <name evidence="6" type="ORF">PSTT_11365</name>
</gene>
<keyword evidence="3 5" id="KW-0378">Hydrolase</keyword>
<comment type="function">
    <text evidence="5">Small GTPase required for proper localization of RNA polymerase II and III (RNAPII and RNAPIII). May act at an RNAP assembly step prior to nuclear import.</text>
</comment>